<keyword evidence="6" id="KW-1185">Reference proteome</keyword>
<dbReference type="PROSITE" id="PS50043">
    <property type="entry name" value="HTH_LUXR_2"/>
    <property type="match status" value="1"/>
</dbReference>
<comment type="caution">
    <text evidence="5">The sequence shown here is derived from an EMBL/GenBank/DDBJ whole genome shotgun (WGS) entry which is preliminary data.</text>
</comment>
<dbReference type="GO" id="GO:0003677">
    <property type="term" value="F:DNA binding"/>
    <property type="evidence" value="ECO:0007669"/>
    <property type="project" value="UniProtKB-KW"/>
</dbReference>
<dbReference type="Pfam" id="PF00196">
    <property type="entry name" value="GerE"/>
    <property type="match status" value="1"/>
</dbReference>
<evidence type="ECO:0000256" key="1">
    <source>
        <dbReference type="ARBA" id="ARBA00023015"/>
    </source>
</evidence>
<gene>
    <name evidence="5" type="ORF">H7C18_24450</name>
</gene>
<evidence type="ECO:0000259" key="4">
    <source>
        <dbReference type="PROSITE" id="PS50043"/>
    </source>
</evidence>
<dbReference type="RefSeq" id="WP_185131732.1">
    <property type="nucleotide sequence ID" value="NZ_JACJVO010000032.1"/>
</dbReference>
<keyword evidence="1" id="KW-0805">Transcription regulation</keyword>
<dbReference type="Gene3D" id="3.40.50.300">
    <property type="entry name" value="P-loop containing nucleotide triphosphate hydrolases"/>
    <property type="match status" value="1"/>
</dbReference>
<evidence type="ECO:0000256" key="3">
    <source>
        <dbReference type="ARBA" id="ARBA00023163"/>
    </source>
</evidence>
<dbReference type="InterPro" id="IPR016032">
    <property type="entry name" value="Sig_transdc_resp-reg_C-effctor"/>
</dbReference>
<dbReference type="CDD" id="cd06170">
    <property type="entry name" value="LuxR_C_like"/>
    <property type="match status" value="1"/>
</dbReference>
<dbReference type="Pfam" id="PF17874">
    <property type="entry name" value="TPR_MalT"/>
    <property type="match status" value="1"/>
</dbReference>
<dbReference type="AlphaFoldDB" id="A0A7X0VY34"/>
<dbReference type="SUPFAM" id="SSF46894">
    <property type="entry name" value="C-terminal effector domain of the bipartite response regulators"/>
    <property type="match status" value="1"/>
</dbReference>
<dbReference type="SUPFAM" id="SSF52540">
    <property type="entry name" value="P-loop containing nucleoside triphosphate hydrolases"/>
    <property type="match status" value="1"/>
</dbReference>
<dbReference type="Pfam" id="PF25873">
    <property type="entry name" value="WHD_MalT"/>
    <property type="match status" value="1"/>
</dbReference>
<dbReference type="Proteomes" id="UP000564644">
    <property type="component" value="Unassembled WGS sequence"/>
</dbReference>
<sequence>MNSNGERDGRSASRSPIPAVKLTIPAAVPSTLIRQRLIHRIHQNLKEEQTRALLLFAPAGFGKTTLLQHWAEWAGTDPAWVTLDPGDNDPARFWHHAIRAIGRVRPGFGERADEAAVRMGPDRSETALNRLLDELRQWREELVLVLDDFHAIRHEALLSSLSYWIGNLPANVRLIVAGRSEPALFSAEWAAAPRIGADDLRFSLQEGIAFYSDCMELELSKDEAGDWAAQAEGWIAGMKLAALSQRGAAPSEQLLPSFASASRLIDQYLLEEVWLHQSEDIRRFLLECSVLRTFCPPLCEAVAGSDRSRELLGELERAQLFVVPLEYRKGWFRFHRLFAEFLRRLLQRTEPDRTPQLLERAGRWRESAELPEEALDDYLSGGHYEKAIELLTRMPAIKPGVGTVWGSEAFARIPGPILSRHPYLYFSYVYSVLVGEADYDRAEKMLRDARSRYEDHQAAWTEEERNEFWGGYYFLKMYVALNVLHDPGQVELNLRLSRQYAPAGIRLIPAKPRFAGLPSVIRERRPGSSIADGRQRVVFLRSVLAPLEEAGAAAVPLACLAELQYEFNQLDEAESYAAKALASGDPAHPDRMAVLLPARLVQFRIQKLRGERVRATETLQEARRELAEHGMTDSLVYCDAELALMALEEGHAGPALAWRGQYSLRPGDAVGDRQLYGYQCLARLAAAQGRDDEALRLAEKLLELAIRTDRFQVEIELAVLKLVLLRRTGRTDEALPLLRSVLHASELRGYRRTLLDAGQPLAELLTLLAESWEGLQEGDGPSPGYVRELLLGFGWNWTGGSFAGPAPGLTRKEREVLRLIVGRRTNKEIADELGIGIGTVKSHIKRIYSKLEAGSRAEAIWKGALMEL</sequence>
<evidence type="ECO:0000256" key="2">
    <source>
        <dbReference type="ARBA" id="ARBA00023125"/>
    </source>
</evidence>
<dbReference type="InterPro" id="IPR036388">
    <property type="entry name" value="WH-like_DNA-bd_sf"/>
</dbReference>
<dbReference type="Gene3D" id="1.25.40.10">
    <property type="entry name" value="Tetratricopeptide repeat domain"/>
    <property type="match status" value="1"/>
</dbReference>
<keyword evidence="2" id="KW-0238">DNA-binding</keyword>
<dbReference type="Pfam" id="PF13401">
    <property type="entry name" value="AAA_22"/>
    <property type="match status" value="1"/>
</dbReference>
<dbReference type="InterPro" id="IPR049945">
    <property type="entry name" value="AAA_22"/>
</dbReference>
<keyword evidence="3" id="KW-0804">Transcription</keyword>
<reference evidence="5 6" key="1">
    <citation type="submission" date="2020-08" db="EMBL/GenBank/DDBJ databases">
        <title>Cohnella phylogeny.</title>
        <authorList>
            <person name="Dunlap C."/>
        </authorList>
    </citation>
    <scope>NUCLEOTIDE SEQUENCE [LARGE SCALE GENOMIC DNA]</scope>
    <source>
        <strain evidence="5 6">CBP 2801</strain>
    </source>
</reference>
<dbReference type="InterPro" id="IPR027417">
    <property type="entry name" value="P-loop_NTPase"/>
</dbReference>
<dbReference type="InterPro" id="IPR000792">
    <property type="entry name" value="Tscrpt_reg_LuxR_C"/>
</dbReference>
<dbReference type="GO" id="GO:0016887">
    <property type="term" value="F:ATP hydrolysis activity"/>
    <property type="evidence" value="ECO:0007669"/>
    <property type="project" value="InterPro"/>
</dbReference>
<dbReference type="PRINTS" id="PR00038">
    <property type="entry name" value="HTHLUXR"/>
</dbReference>
<dbReference type="SMART" id="SM00421">
    <property type="entry name" value="HTH_LUXR"/>
    <property type="match status" value="1"/>
</dbReference>
<proteinExistence type="predicted"/>
<dbReference type="Gene3D" id="1.10.10.10">
    <property type="entry name" value="Winged helix-like DNA-binding domain superfamily/Winged helix DNA-binding domain"/>
    <property type="match status" value="1"/>
</dbReference>
<name>A0A7X0VY34_9BACL</name>
<evidence type="ECO:0000313" key="5">
    <source>
        <dbReference type="EMBL" id="MBB6734077.1"/>
    </source>
</evidence>
<dbReference type="InterPro" id="IPR059106">
    <property type="entry name" value="WHD_MalT"/>
</dbReference>
<dbReference type="PANTHER" id="PTHR44688:SF16">
    <property type="entry name" value="DNA-BINDING TRANSCRIPTIONAL ACTIVATOR DEVR_DOSR"/>
    <property type="match status" value="1"/>
</dbReference>
<accession>A0A7X0VY34</accession>
<feature type="domain" description="HTH luxR-type" evidence="4">
    <location>
        <begin position="802"/>
        <end position="867"/>
    </location>
</feature>
<dbReference type="EMBL" id="JACJVO010000032">
    <property type="protein sequence ID" value="MBB6734077.1"/>
    <property type="molecule type" value="Genomic_DNA"/>
</dbReference>
<dbReference type="PANTHER" id="PTHR44688">
    <property type="entry name" value="DNA-BINDING TRANSCRIPTIONAL ACTIVATOR DEVR_DOSR"/>
    <property type="match status" value="1"/>
</dbReference>
<dbReference type="SUPFAM" id="SSF48452">
    <property type="entry name" value="TPR-like"/>
    <property type="match status" value="1"/>
</dbReference>
<dbReference type="GO" id="GO:0006355">
    <property type="term" value="P:regulation of DNA-templated transcription"/>
    <property type="evidence" value="ECO:0007669"/>
    <property type="project" value="InterPro"/>
</dbReference>
<dbReference type="InterPro" id="IPR041617">
    <property type="entry name" value="TPR_MalT"/>
</dbReference>
<protein>
    <submittedName>
        <fullName evidence="5">AAA family ATPase</fullName>
    </submittedName>
</protein>
<organism evidence="5 6">
    <name type="scientific">Cohnella zeiphila</name>
    <dbReference type="NCBI Taxonomy" id="2761120"/>
    <lineage>
        <taxon>Bacteria</taxon>
        <taxon>Bacillati</taxon>
        <taxon>Bacillota</taxon>
        <taxon>Bacilli</taxon>
        <taxon>Bacillales</taxon>
        <taxon>Paenibacillaceae</taxon>
        <taxon>Cohnella</taxon>
    </lineage>
</organism>
<evidence type="ECO:0000313" key="6">
    <source>
        <dbReference type="Proteomes" id="UP000564644"/>
    </source>
</evidence>
<dbReference type="InterPro" id="IPR011990">
    <property type="entry name" value="TPR-like_helical_dom_sf"/>
</dbReference>